<sequence>MSGSQDYYEVLEVPRNATPQQIREAYRRLALLNHPDKDPGNPNLVQKFQVIADAYTVLYDPERRKEYDARRRTRNNHVDPNRLFADAFDELLRPEMERVGRQNKGTSYAAIGGASGAGLGFIIANVPGAVIGTVVGGALGVIRDRKGMSLVDAFNQLPAETRKEIIHVVTTAFMGGAVGLAREHFGIGTSTESASRTHS</sequence>
<dbReference type="OrthoDB" id="10250354at2759"/>
<dbReference type="CDD" id="cd06257">
    <property type="entry name" value="DnaJ"/>
    <property type="match status" value="1"/>
</dbReference>
<dbReference type="OMA" id="SVYTAFQ"/>
<accession>A0A139AY08</accession>
<protein>
    <submittedName>
        <fullName evidence="2">DnaJ-domain-containing protein</fullName>
    </submittedName>
</protein>
<dbReference type="InterPro" id="IPR001623">
    <property type="entry name" value="DnaJ_domain"/>
</dbReference>
<dbReference type="InterPro" id="IPR036869">
    <property type="entry name" value="J_dom_sf"/>
</dbReference>
<evidence type="ECO:0000259" key="1">
    <source>
        <dbReference type="PROSITE" id="PS50076"/>
    </source>
</evidence>
<dbReference type="Proteomes" id="UP000070544">
    <property type="component" value="Unassembled WGS sequence"/>
</dbReference>
<dbReference type="SUPFAM" id="SSF46565">
    <property type="entry name" value="Chaperone J-domain"/>
    <property type="match status" value="1"/>
</dbReference>
<dbReference type="PANTHER" id="PTHR43948">
    <property type="entry name" value="DNAJ HOMOLOG SUBFAMILY B"/>
    <property type="match status" value="1"/>
</dbReference>
<dbReference type="GO" id="GO:0044183">
    <property type="term" value="F:protein folding chaperone"/>
    <property type="evidence" value="ECO:0007669"/>
    <property type="project" value="TreeGrafter"/>
</dbReference>
<dbReference type="GO" id="GO:0051087">
    <property type="term" value="F:protein-folding chaperone binding"/>
    <property type="evidence" value="ECO:0007669"/>
    <property type="project" value="TreeGrafter"/>
</dbReference>
<dbReference type="GO" id="GO:0005634">
    <property type="term" value="C:nucleus"/>
    <property type="evidence" value="ECO:0007669"/>
    <property type="project" value="TreeGrafter"/>
</dbReference>
<dbReference type="STRING" id="1344416.A0A139AY08"/>
<dbReference type="Pfam" id="PF00226">
    <property type="entry name" value="DnaJ"/>
    <property type="match status" value="1"/>
</dbReference>
<feature type="domain" description="J" evidence="1">
    <location>
        <begin position="6"/>
        <end position="71"/>
    </location>
</feature>
<dbReference type="Gene3D" id="1.10.287.110">
    <property type="entry name" value="DnaJ domain"/>
    <property type="match status" value="1"/>
</dbReference>
<reference evidence="2 3" key="1">
    <citation type="journal article" date="2015" name="Genome Biol. Evol.">
        <title>Phylogenomic analyses indicate that early fungi evolved digesting cell walls of algal ancestors of land plants.</title>
        <authorList>
            <person name="Chang Y."/>
            <person name="Wang S."/>
            <person name="Sekimoto S."/>
            <person name="Aerts A.L."/>
            <person name="Choi C."/>
            <person name="Clum A."/>
            <person name="LaButti K.M."/>
            <person name="Lindquist E.A."/>
            <person name="Yee Ngan C."/>
            <person name="Ohm R.A."/>
            <person name="Salamov A.A."/>
            <person name="Grigoriev I.V."/>
            <person name="Spatafora J.W."/>
            <person name="Berbee M.L."/>
        </authorList>
    </citation>
    <scope>NUCLEOTIDE SEQUENCE [LARGE SCALE GENOMIC DNA]</scope>
    <source>
        <strain evidence="2 3">JEL478</strain>
    </source>
</reference>
<organism evidence="2 3">
    <name type="scientific">Gonapodya prolifera (strain JEL478)</name>
    <name type="common">Monoblepharis prolifera</name>
    <dbReference type="NCBI Taxonomy" id="1344416"/>
    <lineage>
        <taxon>Eukaryota</taxon>
        <taxon>Fungi</taxon>
        <taxon>Fungi incertae sedis</taxon>
        <taxon>Chytridiomycota</taxon>
        <taxon>Chytridiomycota incertae sedis</taxon>
        <taxon>Monoblepharidomycetes</taxon>
        <taxon>Monoblepharidales</taxon>
        <taxon>Gonapodyaceae</taxon>
        <taxon>Gonapodya</taxon>
    </lineage>
</organism>
<dbReference type="PRINTS" id="PR00625">
    <property type="entry name" value="JDOMAIN"/>
</dbReference>
<dbReference type="AlphaFoldDB" id="A0A139AY08"/>
<dbReference type="PROSITE" id="PS50076">
    <property type="entry name" value="DNAJ_2"/>
    <property type="match status" value="1"/>
</dbReference>
<dbReference type="EMBL" id="KQ965732">
    <property type="protein sequence ID" value="KXS21453.1"/>
    <property type="molecule type" value="Genomic_DNA"/>
</dbReference>
<dbReference type="PANTHER" id="PTHR43948:SF10">
    <property type="entry name" value="MRJ, ISOFORM E"/>
    <property type="match status" value="1"/>
</dbReference>
<dbReference type="GO" id="GO:0051082">
    <property type="term" value="F:unfolded protein binding"/>
    <property type="evidence" value="ECO:0007669"/>
    <property type="project" value="TreeGrafter"/>
</dbReference>
<keyword evidence="3" id="KW-1185">Reference proteome</keyword>
<name>A0A139AY08_GONPJ</name>
<dbReference type="GO" id="GO:0005737">
    <property type="term" value="C:cytoplasm"/>
    <property type="evidence" value="ECO:0007669"/>
    <property type="project" value="TreeGrafter"/>
</dbReference>
<evidence type="ECO:0000313" key="2">
    <source>
        <dbReference type="EMBL" id="KXS21453.1"/>
    </source>
</evidence>
<dbReference type="SMART" id="SM00271">
    <property type="entry name" value="DnaJ"/>
    <property type="match status" value="1"/>
</dbReference>
<gene>
    <name evidence="2" type="ORF">M427DRAFT_50895</name>
</gene>
<proteinExistence type="predicted"/>
<evidence type="ECO:0000313" key="3">
    <source>
        <dbReference type="Proteomes" id="UP000070544"/>
    </source>
</evidence>